<reference evidence="1 2" key="1">
    <citation type="journal article" date="2018" name="J. Invertebr. Pathol.">
        <title>New genotyping method for the causative agent of crayfish plague (Aphanomyces astaci) based on whole genome data.</title>
        <authorList>
            <person name="Minardi D."/>
            <person name="Studholme D.J."/>
            <person name="van der Giezen M."/>
            <person name="Pretto T."/>
            <person name="Oidtmann B."/>
        </authorList>
    </citation>
    <scope>NUCLEOTIDE SEQUENCE [LARGE SCALE GENOMIC DNA]</scope>
    <source>
        <strain evidence="1 2">KB13</strain>
    </source>
</reference>
<dbReference type="AlphaFoldDB" id="A0A9X8HBI6"/>
<dbReference type="Proteomes" id="UP000275652">
    <property type="component" value="Unassembled WGS sequence"/>
</dbReference>
<gene>
    <name evidence="1" type="ORF">DYB28_010155</name>
</gene>
<protein>
    <submittedName>
        <fullName evidence="1">Uncharacterized protein</fullName>
    </submittedName>
</protein>
<feature type="non-terminal residue" evidence="1">
    <location>
        <position position="1"/>
    </location>
</feature>
<dbReference type="EMBL" id="QUTI01023184">
    <property type="protein sequence ID" value="RLO07585.1"/>
    <property type="molecule type" value="Genomic_DNA"/>
</dbReference>
<name>A0A9X8HBI6_APHAT</name>
<organism evidence="1 2">
    <name type="scientific">Aphanomyces astaci</name>
    <name type="common">Crayfish plague agent</name>
    <dbReference type="NCBI Taxonomy" id="112090"/>
    <lineage>
        <taxon>Eukaryota</taxon>
        <taxon>Sar</taxon>
        <taxon>Stramenopiles</taxon>
        <taxon>Oomycota</taxon>
        <taxon>Saprolegniomycetes</taxon>
        <taxon>Saprolegniales</taxon>
        <taxon>Verrucalvaceae</taxon>
        <taxon>Aphanomyces</taxon>
    </lineage>
</organism>
<accession>A0A9X8HBI6</accession>
<proteinExistence type="predicted"/>
<comment type="caution">
    <text evidence="1">The sequence shown here is derived from an EMBL/GenBank/DDBJ whole genome shotgun (WGS) entry which is preliminary data.</text>
</comment>
<evidence type="ECO:0000313" key="2">
    <source>
        <dbReference type="Proteomes" id="UP000275652"/>
    </source>
</evidence>
<sequence>SARFDSTESGILYQIRNIDCEYAQDLKGAVYCLKSLLVKVKIVSLEKIRRYV</sequence>
<evidence type="ECO:0000313" key="1">
    <source>
        <dbReference type="EMBL" id="RLO07585.1"/>
    </source>
</evidence>